<evidence type="ECO:0000259" key="1">
    <source>
        <dbReference type="Pfam" id="PF13020"/>
    </source>
</evidence>
<gene>
    <name evidence="2" type="ORF">ENR64_21090</name>
</gene>
<proteinExistence type="predicted"/>
<evidence type="ECO:0000313" key="2">
    <source>
        <dbReference type="EMBL" id="HFN00202.1"/>
    </source>
</evidence>
<protein>
    <submittedName>
        <fullName evidence="2">DUF3883 domain-containing protein</fullName>
    </submittedName>
</protein>
<accession>A0A7C3PSM5</accession>
<organism evidence="2">
    <name type="scientific">Oscillatoriales cyanobacterium SpSt-418</name>
    <dbReference type="NCBI Taxonomy" id="2282169"/>
    <lineage>
        <taxon>Bacteria</taxon>
        <taxon>Bacillati</taxon>
        <taxon>Cyanobacteriota</taxon>
        <taxon>Cyanophyceae</taxon>
        <taxon>Oscillatoriophycideae</taxon>
        <taxon>Oscillatoriales</taxon>
    </lineage>
</organism>
<dbReference type="InterPro" id="IPR024975">
    <property type="entry name" value="NOV_C"/>
</dbReference>
<sequence>MPGEWSQAEVEAVVADYFTMLSLELRREPYNKAAHRRNLIQLLNGRSEGAVERKHQNISAILMEFGYPYIFGYKPLGNYQSLLYEVVADRISSDLSFSAIVQQAVEEPANIPTVEDLLSRIDSPPEPYTLAPTAERSEPLRRVRPAVNYLEREARNASLGRAGEEFVLNFERARLIRLGQESLADRVEHIAVTEGDGAGFDVRSFEADGRDRFIEVKTTAYGKQVPFFVSQNEVMVSQNYSDHYHLYRVFRFRDDPRLFTLTGALDHICNLSPVQFVARIA</sequence>
<dbReference type="EMBL" id="DSRU01000303">
    <property type="protein sequence ID" value="HFN00202.1"/>
    <property type="molecule type" value="Genomic_DNA"/>
</dbReference>
<feature type="domain" description="Protein NO VEIN C-terminal" evidence="1">
    <location>
        <begin position="163"/>
        <end position="260"/>
    </location>
</feature>
<name>A0A7C3PSM5_9CYAN</name>
<reference evidence="2" key="1">
    <citation type="journal article" date="2020" name="mSystems">
        <title>Genome- and Community-Level Interaction Insights into Carbon Utilization and Element Cycling Functions of Hydrothermarchaeota in Hydrothermal Sediment.</title>
        <authorList>
            <person name="Zhou Z."/>
            <person name="Liu Y."/>
            <person name="Xu W."/>
            <person name="Pan J."/>
            <person name="Luo Z.H."/>
            <person name="Li M."/>
        </authorList>
    </citation>
    <scope>NUCLEOTIDE SEQUENCE [LARGE SCALE GENOMIC DNA]</scope>
    <source>
        <strain evidence="2">SpSt-418</strain>
    </source>
</reference>
<comment type="caution">
    <text evidence="2">The sequence shown here is derived from an EMBL/GenBank/DDBJ whole genome shotgun (WGS) entry which is preliminary data.</text>
</comment>
<dbReference type="AlphaFoldDB" id="A0A7C3PSM5"/>
<dbReference type="Pfam" id="PF13020">
    <property type="entry name" value="NOV_C"/>
    <property type="match status" value="1"/>
</dbReference>